<protein>
    <submittedName>
        <fullName evidence="1">Uncharacterized protein</fullName>
    </submittedName>
</protein>
<gene>
    <name evidence="1" type="ORF">DWW08_04840</name>
</gene>
<dbReference type="EMBL" id="QRZH01000003">
    <property type="protein sequence ID" value="RGV57710.1"/>
    <property type="molecule type" value="Genomic_DNA"/>
</dbReference>
<accession>A0A412YJV9</accession>
<dbReference type="AlphaFoldDB" id="A0A412YJV9"/>
<proteinExistence type="predicted"/>
<dbReference type="Proteomes" id="UP000286270">
    <property type="component" value="Unassembled WGS sequence"/>
</dbReference>
<organism evidence="1 2">
    <name type="scientific">Bacteroides fragilis</name>
    <dbReference type="NCBI Taxonomy" id="817"/>
    <lineage>
        <taxon>Bacteria</taxon>
        <taxon>Pseudomonadati</taxon>
        <taxon>Bacteroidota</taxon>
        <taxon>Bacteroidia</taxon>
        <taxon>Bacteroidales</taxon>
        <taxon>Bacteroidaceae</taxon>
        <taxon>Bacteroides</taxon>
    </lineage>
</organism>
<name>A0A412YJV9_BACFG</name>
<evidence type="ECO:0000313" key="2">
    <source>
        <dbReference type="Proteomes" id="UP000286270"/>
    </source>
</evidence>
<reference evidence="1 2" key="1">
    <citation type="submission" date="2018-08" db="EMBL/GenBank/DDBJ databases">
        <title>A genome reference for cultivated species of the human gut microbiota.</title>
        <authorList>
            <person name="Zou Y."/>
            <person name="Xue W."/>
            <person name="Luo G."/>
        </authorList>
    </citation>
    <scope>NUCLEOTIDE SEQUENCE [LARGE SCALE GENOMIC DNA]</scope>
    <source>
        <strain evidence="1 2">AF14-26</strain>
    </source>
</reference>
<sequence length="338" mass="39607">MNKGEKIKVYFKMDGRCYGLFNVIQMGKDGIVDLKITDYYNGMVIVSKNSNDEKGYLTEEEIDRSRFIYRAEMSYHNDGSFLHKIKDGIKPEYSNPYGQGERWTATNSIEDFQPILNIAIRRMETYNKSSVHPILKNKEIAYICKNDDLFEKNGTYLIILYIRNKKIPLNRYTRKELYSDIITELNKELDLCIFIQRHQYTKPKPYYSKGWKSMVTPYLNNSINFCNRESSKDEMKEKFGDAIFGSITNRFLMAMTDGEFINLSEDKLQLIDEVDILYKGHEGKMPVSKPVFIKLALNFLGNKLVEFNTLSSTIKQVLLKQWNKEVEARVQNEQNSHK</sequence>
<evidence type="ECO:0000313" key="1">
    <source>
        <dbReference type="EMBL" id="RGV57710.1"/>
    </source>
</evidence>
<dbReference type="RefSeq" id="WP_122141927.1">
    <property type="nucleotide sequence ID" value="NZ_JAFKPL010000001.1"/>
</dbReference>
<comment type="caution">
    <text evidence="1">The sequence shown here is derived from an EMBL/GenBank/DDBJ whole genome shotgun (WGS) entry which is preliminary data.</text>
</comment>